<protein>
    <recommendedName>
        <fullName evidence="2">tRNA ligase phosphodiesterase domain-containing protein</fullName>
    </recommendedName>
</protein>
<feature type="domain" description="tRNA ligase phosphodiesterase" evidence="2">
    <location>
        <begin position="94"/>
        <end position="267"/>
    </location>
</feature>
<dbReference type="GO" id="GO:0003972">
    <property type="term" value="F:RNA ligase (ATP) activity"/>
    <property type="evidence" value="ECO:0007669"/>
    <property type="project" value="InterPro"/>
</dbReference>
<keyword evidence="4" id="KW-1185">Reference proteome</keyword>
<gene>
    <name evidence="3" type="ORF">WOLCODRAFT_165295</name>
</gene>
<feature type="region of interest" description="Disordered" evidence="1">
    <location>
        <begin position="45"/>
        <end position="73"/>
    </location>
</feature>
<dbReference type="GO" id="GO:0006388">
    <property type="term" value="P:tRNA splicing, via endonucleolytic cleavage and ligation"/>
    <property type="evidence" value="ECO:0007669"/>
    <property type="project" value="InterPro"/>
</dbReference>
<proteinExistence type="predicted"/>
<name>A0A2H3K3C6_WOLCO</name>
<dbReference type="Pfam" id="PF08302">
    <property type="entry name" value="tRNA_lig_CPD"/>
    <property type="match status" value="1"/>
</dbReference>
<dbReference type="OrthoDB" id="3265241at2759"/>
<organism evidence="3 4">
    <name type="scientific">Wolfiporia cocos (strain MD-104)</name>
    <name type="common">Brown rot fungus</name>
    <dbReference type="NCBI Taxonomy" id="742152"/>
    <lineage>
        <taxon>Eukaryota</taxon>
        <taxon>Fungi</taxon>
        <taxon>Dikarya</taxon>
        <taxon>Basidiomycota</taxon>
        <taxon>Agaricomycotina</taxon>
        <taxon>Agaricomycetes</taxon>
        <taxon>Polyporales</taxon>
        <taxon>Phaeolaceae</taxon>
        <taxon>Wolfiporia</taxon>
    </lineage>
</organism>
<dbReference type="EMBL" id="KB468168">
    <property type="protein sequence ID" value="PCH44648.1"/>
    <property type="molecule type" value="Genomic_DNA"/>
</dbReference>
<dbReference type="GO" id="GO:0005524">
    <property type="term" value="F:ATP binding"/>
    <property type="evidence" value="ECO:0007669"/>
    <property type="project" value="InterPro"/>
</dbReference>
<evidence type="ECO:0000256" key="1">
    <source>
        <dbReference type="SAM" id="MobiDB-lite"/>
    </source>
</evidence>
<dbReference type="InterPro" id="IPR015965">
    <property type="entry name" value="tRNA_lig_PDEase"/>
</dbReference>
<reference evidence="3 4" key="1">
    <citation type="journal article" date="2012" name="Science">
        <title>The Paleozoic origin of enzymatic lignin decomposition reconstructed from 31 fungal genomes.</title>
        <authorList>
            <person name="Floudas D."/>
            <person name="Binder M."/>
            <person name="Riley R."/>
            <person name="Barry K."/>
            <person name="Blanchette R.A."/>
            <person name="Henrissat B."/>
            <person name="Martinez A.T."/>
            <person name="Otillar R."/>
            <person name="Spatafora J.W."/>
            <person name="Yadav J.S."/>
            <person name="Aerts A."/>
            <person name="Benoit I."/>
            <person name="Boyd A."/>
            <person name="Carlson A."/>
            <person name="Copeland A."/>
            <person name="Coutinho P.M."/>
            <person name="de Vries R.P."/>
            <person name="Ferreira P."/>
            <person name="Findley K."/>
            <person name="Foster B."/>
            <person name="Gaskell J."/>
            <person name="Glotzer D."/>
            <person name="Gorecki P."/>
            <person name="Heitman J."/>
            <person name="Hesse C."/>
            <person name="Hori C."/>
            <person name="Igarashi K."/>
            <person name="Jurgens J.A."/>
            <person name="Kallen N."/>
            <person name="Kersten P."/>
            <person name="Kohler A."/>
            <person name="Kuees U."/>
            <person name="Kumar T.K.A."/>
            <person name="Kuo A."/>
            <person name="LaButti K."/>
            <person name="Larrondo L.F."/>
            <person name="Lindquist E."/>
            <person name="Ling A."/>
            <person name="Lombard V."/>
            <person name="Lucas S."/>
            <person name="Lundell T."/>
            <person name="Martin R."/>
            <person name="McLaughlin D.J."/>
            <person name="Morgenstern I."/>
            <person name="Morin E."/>
            <person name="Murat C."/>
            <person name="Nagy L.G."/>
            <person name="Nolan M."/>
            <person name="Ohm R.A."/>
            <person name="Patyshakuliyeva A."/>
            <person name="Rokas A."/>
            <person name="Ruiz-Duenas F.J."/>
            <person name="Sabat G."/>
            <person name="Salamov A."/>
            <person name="Samejima M."/>
            <person name="Schmutz J."/>
            <person name="Slot J.C."/>
            <person name="St John F."/>
            <person name="Stenlid J."/>
            <person name="Sun H."/>
            <person name="Sun S."/>
            <person name="Syed K."/>
            <person name="Tsang A."/>
            <person name="Wiebenga A."/>
            <person name="Young D."/>
            <person name="Pisabarro A."/>
            <person name="Eastwood D.C."/>
            <person name="Martin F."/>
            <person name="Cullen D."/>
            <person name="Grigoriev I.V."/>
            <person name="Hibbett D.S."/>
        </authorList>
    </citation>
    <scope>NUCLEOTIDE SEQUENCE [LARGE SCALE GENOMIC DNA]</scope>
    <source>
        <strain evidence="3 4">MD-104</strain>
    </source>
</reference>
<evidence type="ECO:0000313" key="3">
    <source>
        <dbReference type="EMBL" id="PCH44648.1"/>
    </source>
</evidence>
<evidence type="ECO:0000259" key="2">
    <source>
        <dbReference type="Pfam" id="PF08302"/>
    </source>
</evidence>
<dbReference type="AlphaFoldDB" id="A0A2H3K3C6"/>
<sequence length="320" mass="36878">MEASVLSRAYRALSPSPARQITYCADPLRLILAFKLAQEVDEVTKEKESEVENQNSQNKPLVQEPPQPQMPKIEEQNGTTEIKSGTVNIEQEGILEQKKTKKPMAPNYEIGVRCYSIIPDVDLRKVVEQALPTEIQAMWKERCQSGHLASTTHIQLAHYRMRLHHRGAEVWRWCWSFLTKRDPVWFHFRLTHLVWDDRIVLAVVDGLEFDASEARNAGVKAEDGNVFVDGLPDWICSSLHIILVKNNEKVSPGEARALVRQWKEAPQSVNSIPLDDVQGKGYMRKFFGRILKLNYLRNLMAQRREEKQEKELSKQEVANR</sequence>
<dbReference type="Proteomes" id="UP000218811">
    <property type="component" value="Unassembled WGS sequence"/>
</dbReference>
<evidence type="ECO:0000313" key="4">
    <source>
        <dbReference type="Proteomes" id="UP000218811"/>
    </source>
</evidence>
<accession>A0A2H3K3C6</accession>